<evidence type="ECO:0000313" key="9">
    <source>
        <dbReference type="Proteomes" id="UP000247483"/>
    </source>
</evidence>
<dbReference type="Proteomes" id="UP000247483">
    <property type="component" value="Unassembled WGS sequence"/>
</dbReference>
<keyword evidence="5" id="KW-0520">NAD</keyword>
<dbReference type="AlphaFoldDB" id="A0A2V4DXB7"/>
<feature type="domain" description="NADH:quinone oxidoreductase/Mrp antiporter transmembrane" evidence="7">
    <location>
        <begin position="203"/>
        <end position="501"/>
    </location>
</feature>
<dbReference type="Pfam" id="PF00361">
    <property type="entry name" value="Proton_antipo_M"/>
    <property type="match status" value="1"/>
</dbReference>
<keyword evidence="5" id="KW-0874">Quinone</keyword>
<evidence type="ECO:0000256" key="3">
    <source>
        <dbReference type="ARBA" id="ARBA00022989"/>
    </source>
</evidence>
<feature type="transmembrane region" description="Helical" evidence="5">
    <location>
        <begin position="185"/>
        <end position="203"/>
    </location>
</feature>
<dbReference type="InterPro" id="IPR001750">
    <property type="entry name" value="ND/Mrp_TM"/>
</dbReference>
<dbReference type="NCBIfam" id="TIGR01770">
    <property type="entry name" value="NDH_I_N"/>
    <property type="match status" value="1"/>
</dbReference>
<dbReference type="HAMAP" id="MF_00445">
    <property type="entry name" value="NDH1_NuoN_1"/>
    <property type="match status" value="1"/>
</dbReference>
<dbReference type="InterPro" id="IPR010096">
    <property type="entry name" value="NADH-Q_OxRdtase_suN/2"/>
</dbReference>
<evidence type="ECO:0000256" key="1">
    <source>
        <dbReference type="ARBA" id="ARBA00004127"/>
    </source>
</evidence>
<keyword evidence="5" id="KW-0830">Ubiquinone</keyword>
<feature type="transmembrane region" description="Helical" evidence="5">
    <location>
        <begin position="452"/>
        <end position="482"/>
    </location>
</feature>
<evidence type="ECO:0000256" key="4">
    <source>
        <dbReference type="ARBA" id="ARBA00023136"/>
    </source>
</evidence>
<feature type="transmembrane region" description="Helical" evidence="5">
    <location>
        <begin position="407"/>
        <end position="427"/>
    </location>
</feature>
<feature type="transmembrane region" description="Helical" evidence="5">
    <location>
        <begin position="240"/>
        <end position="261"/>
    </location>
</feature>
<feature type="transmembrane region" description="Helical" evidence="5">
    <location>
        <begin position="378"/>
        <end position="401"/>
    </location>
</feature>
<dbReference type="RefSeq" id="WP_110422583.1">
    <property type="nucleotide sequence ID" value="NZ_QGLP01000004.1"/>
</dbReference>
<feature type="transmembrane region" description="Helical" evidence="5">
    <location>
        <begin position="154"/>
        <end position="173"/>
    </location>
</feature>
<feature type="transmembrane region" description="Helical" evidence="5">
    <location>
        <begin position="6"/>
        <end position="24"/>
    </location>
</feature>
<keyword evidence="4 5" id="KW-0472">Membrane</keyword>
<feature type="transmembrane region" description="Helical" evidence="5">
    <location>
        <begin position="318"/>
        <end position="340"/>
    </location>
</feature>
<organism evidence="8 9">
    <name type="scientific">Gilliamella apicola</name>
    <dbReference type="NCBI Taxonomy" id="1196095"/>
    <lineage>
        <taxon>Bacteria</taxon>
        <taxon>Pseudomonadati</taxon>
        <taxon>Pseudomonadota</taxon>
        <taxon>Gammaproteobacteria</taxon>
        <taxon>Orbales</taxon>
        <taxon>Orbaceae</taxon>
        <taxon>Gilliamella</taxon>
    </lineage>
</organism>
<keyword evidence="5" id="KW-0813">Transport</keyword>
<proteinExistence type="inferred from homology"/>
<keyword evidence="8" id="KW-0560">Oxidoreductase</keyword>
<sequence>MIALLPIFILSFAIIVLLIALFVYKLETKKCAILATSGLICALICSSILGILISYNTPAITDISSDNMQISVDKSQDTKSQNTTDTDLTNEQTIAVDAVPTEKETSSTQDEQISEPIDQESDDFVGPLQNIDDNAQSKWRAHQVTALFTCDGYGLLYTSLILIIAIVVASLAYQWFIQEKVEHGLFYVILLFMALGGITLVYASHLMSFCLGIEMLSIPFVGLIGYQYMQTHALEAAIKYMILSAIASSFLLMGIAFYYAATGELTFSGLSYQLSTMSYPSILLLIGICLILVGIGFKLSLVPFQLWLPDVYQGSPTIVALLLSTVGKVALFCAMARLFLLAPIVNNETIRIILVSMAFCSILWGNLSALMQRSLKRLLAYSSIAHFGYLLIALIAVQYQVLALETIGVYIIGYILANICILGVISLESHSNELQDHENEIDLSGLFWRRPVLALTMGIGFLSLAGVPLTAGFVGRFLLILLGVTAELWWLIAAVVIGSAIGLYFYARLILNLYIRPNQDEQSNYNSNNRLKWQDIKVSELLIVLAAVLTIVCGVYPKWLFNLVSTAQYLTT</sequence>
<dbReference type="GO" id="GO:0042773">
    <property type="term" value="P:ATP synthesis coupled electron transport"/>
    <property type="evidence" value="ECO:0007669"/>
    <property type="project" value="InterPro"/>
</dbReference>
<reference evidence="8 9" key="1">
    <citation type="submission" date="2018-05" db="EMBL/GenBank/DDBJ databases">
        <title>Reference genomes for bee gut microbiota database.</title>
        <authorList>
            <person name="Ellegaard K.M."/>
        </authorList>
    </citation>
    <scope>NUCLEOTIDE SEQUENCE [LARGE SCALE GENOMIC DNA]</scope>
    <source>
        <strain evidence="8 9">ESL0177</strain>
    </source>
</reference>
<dbReference type="PANTHER" id="PTHR22773">
    <property type="entry name" value="NADH DEHYDROGENASE"/>
    <property type="match status" value="1"/>
</dbReference>
<name>A0A2V4DXB7_9GAMM</name>
<evidence type="ECO:0000259" key="7">
    <source>
        <dbReference type="Pfam" id="PF00361"/>
    </source>
</evidence>
<dbReference type="GO" id="GO:0012505">
    <property type="term" value="C:endomembrane system"/>
    <property type="evidence" value="ECO:0007669"/>
    <property type="project" value="UniProtKB-SubCell"/>
</dbReference>
<dbReference type="EMBL" id="QGLP01000004">
    <property type="protein sequence ID" value="PXZ05435.1"/>
    <property type="molecule type" value="Genomic_DNA"/>
</dbReference>
<dbReference type="GO" id="GO:0005886">
    <property type="term" value="C:plasma membrane"/>
    <property type="evidence" value="ECO:0007669"/>
    <property type="project" value="UniProtKB-SubCell"/>
</dbReference>
<protein>
    <recommendedName>
        <fullName evidence="5">NADH-quinone oxidoreductase subunit N</fullName>
        <ecNumber evidence="5">7.1.1.-</ecNumber>
    </recommendedName>
    <alternativeName>
        <fullName evidence="5">NADH dehydrogenase I subunit N</fullName>
    </alternativeName>
    <alternativeName>
        <fullName evidence="5">NDH-1 subunit N</fullName>
    </alternativeName>
</protein>
<gene>
    <name evidence="5" type="primary">nuoN</name>
    <name evidence="8" type="ORF">DKK79_01715</name>
</gene>
<keyword evidence="2 5" id="KW-0812">Transmembrane</keyword>
<accession>A0A2V4DXB7</accession>
<evidence type="ECO:0000256" key="2">
    <source>
        <dbReference type="ARBA" id="ARBA00022692"/>
    </source>
</evidence>
<comment type="subunit">
    <text evidence="5">NDH-1 is composed of 14 different subunits. Subunits NuoA, H, J, K, L, M, N constitute the membrane sector of the complex.</text>
</comment>
<dbReference type="GO" id="GO:0008137">
    <property type="term" value="F:NADH dehydrogenase (ubiquinone) activity"/>
    <property type="evidence" value="ECO:0007669"/>
    <property type="project" value="InterPro"/>
</dbReference>
<dbReference type="GO" id="GO:0050136">
    <property type="term" value="F:NADH dehydrogenase (quinone) (non-electrogenic) activity"/>
    <property type="evidence" value="ECO:0007669"/>
    <property type="project" value="UniProtKB-UniRule"/>
</dbReference>
<comment type="function">
    <text evidence="5">NDH-1 shuttles electrons from NADH, via FMN and iron-sulfur (Fe-S) centers, to quinones in the respiratory chain. The immediate electron acceptor for the enzyme in this species is believed to be ubiquinone. Couples the redox reaction to proton translocation (for every two electrons transferred, four hydrogen ions are translocated across the cytoplasmic membrane), and thus conserves the redox energy in a proton gradient.</text>
</comment>
<feature type="transmembrane region" description="Helical" evidence="5">
    <location>
        <begin position="281"/>
        <end position="306"/>
    </location>
</feature>
<evidence type="ECO:0000256" key="5">
    <source>
        <dbReference type="HAMAP-Rule" id="MF_00445"/>
    </source>
</evidence>
<keyword evidence="5" id="KW-1278">Translocase</keyword>
<comment type="subcellular location">
    <subcellularLocation>
        <location evidence="5">Cell membrane</location>
        <topology evidence="5">Multi-pass membrane protein</topology>
    </subcellularLocation>
    <subcellularLocation>
        <location evidence="1">Endomembrane system</location>
        <topology evidence="1">Multi-pass membrane protein</topology>
    </subcellularLocation>
    <subcellularLocation>
        <location evidence="6">Membrane</location>
        <topology evidence="6">Multi-pass membrane protein</topology>
    </subcellularLocation>
</comment>
<dbReference type="EC" id="7.1.1.-" evidence="5"/>
<feature type="transmembrane region" description="Helical" evidence="5">
    <location>
        <begin position="541"/>
        <end position="561"/>
    </location>
</feature>
<comment type="similarity">
    <text evidence="5">Belongs to the complex I subunit 2 family.</text>
</comment>
<feature type="transmembrane region" description="Helical" evidence="5">
    <location>
        <begin position="352"/>
        <end position="371"/>
    </location>
</feature>
<feature type="transmembrane region" description="Helical" evidence="5">
    <location>
        <begin position="209"/>
        <end position="228"/>
    </location>
</feature>
<comment type="caution">
    <text evidence="8">The sequence shown here is derived from an EMBL/GenBank/DDBJ whole genome shotgun (WGS) entry which is preliminary data.</text>
</comment>
<keyword evidence="5" id="KW-1003">Cell membrane</keyword>
<feature type="transmembrane region" description="Helical" evidence="5">
    <location>
        <begin position="488"/>
        <end position="507"/>
    </location>
</feature>
<comment type="catalytic activity">
    <reaction evidence="5">
        <text>a quinone + NADH + 5 H(+)(in) = a quinol + NAD(+) + 4 H(+)(out)</text>
        <dbReference type="Rhea" id="RHEA:57888"/>
        <dbReference type="ChEBI" id="CHEBI:15378"/>
        <dbReference type="ChEBI" id="CHEBI:24646"/>
        <dbReference type="ChEBI" id="CHEBI:57540"/>
        <dbReference type="ChEBI" id="CHEBI:57945"/>
        <dbReference type="ChEBI" id="CHEBI:132124"/>
    </reaction>
</comment>
<feature type="transmembrane region" description="Helical" evidence="5">
    <location>
        <begin position="31"/>
        <end position="55"/>
    </location>
</feature>
<evidence type="ECO:0000256" key="6">
    <source>
        <dbReference type="RuleBase" id="RU000320"/>
    </source>
</evidence>
<keyword evidence="3 5" id="KW-1133">Transmembrane helix</keyword>
<dbReference type="GO" id="GO:0048038">
    <property type="term" value="F:quinone binding"/>
    <property type="evidence" value="ECO:0007669"/>
    <property type="project" value="UniProtKB-KW"/>
</dbReference>
<evidence type="ECO:0000313" key="8">
    <source>
        <dbReference type="EMBL" id="PXZ05435.1"/>
    </source>
</evidence>